<dbReference type="HAMAP" id="MF_04007">
    <property type="entry name" value="HSV_DNBI"/>
    <property type="match status" value="1"/>
</dbReference>
<reference evidence="4" key="1">
    <citation type="journal article" date="2019" name="Emerg. Infect. Dis.">
        <title>Novel Virus Related to Kaposi's Sarcoma-Associated Herpesvirus from Colobus Monkey.</title>
        <authorList>
            <person name="Dhingra A."/>
            <person name="Ganzenmueller T."/>
            <person name="Hage E."/>
            <person name="Suarez N.M."/>
            <person name="Matz-Rensing K."/>
            <person name="Widmer D."/>
            <person name="Pohlmann S."/>
            <person name="Davison A.J."/>
            <person name="Schulz T.F."/>
            <person name="Kaul A."/>
        </authorList>
    </citation>
    <scope>NUCLEOTIDE SEQUENCE</scope>
    <source>
        <strain evidence="4">Hannover</strain>
    </source>
</reference>
<accession>A0A5B8FKL1</accession>
<dbReference type="GO" id="GO:0042025">
    <property type="term" value="C:host cell nucleus"/>
    <property type="evidence" value="ECO:0007669"/>
    <property type="project" value="InterPro"/>
</dbReference>
<evidence type="ECO:0000256" key="1">
    <source>
        <dbReference type="ARBA" id="ARBA00022562"/>
    </source>
</evidence>
<dbReference type="InterPro" id="IPR043031">
    <property type="entry name" value="Viral_ssDBP_head"/>
</dbReference>
<evidence type="ECO:0000256" key="3">
    <source>
        <dbReference type="ARBA" id="ARBA00023125"/>
    </source>
</evidence>
<dbReference type="Gene3D" id="1.20.190.40">
    <property type="entry name" value="Viral ssDNA binding protein, head domain"/>
    <property type="match status" value="2"/>
</dbReference>
<keyword evidence="2" id="KW-0235">DNA replication</keyword>
<proteinExistence type="inferred from homology"/>
<name>A0A5B8FKL1_9GAMA</name>
<protein>
    <submittedName>
        <fullName evidence="4">Single-stranded DNA-binding protein</fullName>
    </submittedName>
</protein>
<dbReference type="GO" id="GO:0006260">
    <property type="term" value="P:DNA replication"/>
    <property type="evidence" value="ECO:0007669"/>
    <property type="project" value="UniProtKB-KW"/>
</dbReference>
<dbReference type="KEGG" id="vg:80540345"/>
<evidence type="ECO:0000313" key="4">
    <source>
        <dbReference type="EMBL" id="QDQ69213.1"/>
    </source>
</evidence>
<dbReference type="InterPro" id="IPR000635">
    <property type="entry name" value="Viral_ssDNA-bd"/>
</dbReference>
<keyword evidence="3 4" id="KW-0238">DNA-binding</keyword>
<dbReference type="GeneID" id="80540345"/>
<dbReference type="InterPro" id="IPR035989">
    <property type="entry name" value="DBP_sf"/>
</dbReference>
<dbReference type="SUPFAM" id="SSF118208">
    <property type="entry name" value="Viral ssDNA binding protein"/>
    <property type="match status" value="1"/>
</dbReference>
<organism evidence="4 5">
    <name type="scientific">Colobine gammaherpesvirus 1</name>
    <dbReference type="NCBI Taxonomy" id="2597325"/>
    <lineage>
        <taxon>Viruses</taxon>
        <taxon>Duplodnaviria</taxon>
        <taxon>Heunggongvirae</taxon>
        <taxon>Peploviricota</taxon>
        <taxon>Herviviricetes</taxon>
        <taxon>Herpesvirales</taxon>
        <taxon>Orthoherpesviridae</taxon>
        <taxon>Gammaherpesvirinae</taxon>
        <taxon>Rhadinovirus</taxon>
        <taxon>Rhadinovirus colobinegamma1</taxon>
    </lineage>
</organism>
<dbReference type="RefSeq" id="YP_010801633.1">
    <property type="nucleotide sequence ID" value="NC_076967.1"/>
</dbReference>
<keyword evidence="1" id="KW-1048">Host nucleus</keyword>
<dbReference type="Pfam" id="PF00747">
    <property type="entry name" value="Viral_DNA_bp"/>
    <property type="match status" value="1"/>
</dbReference>
<evidence type="ECO:0000256" key="2">
    <source>
        <dbReference type="ARBA" id="ARBA00022705"/>
    </source>
</evidence>
<evidence type="ECO:0000313" key="5">
    <source>
        <dbReference type="Proteomes" id="UP001147731"/>
    </source>
</evidence>
<dbReference type="Proteomes" id="UP001147731">
    <property type="component" value="Segment"/>
</dbReference>
<keyword evidence="5" id="KW-1185">Reference proteome</keyword>
<dbReference type="GO" id="GO:0003697">
    <property type="term" value="F:single-stranded DNA binding"/>
    <property type="evidence" value="ECO:0007669"/>
    <property type="project" value="InterPro"/>
</dbReference>
<gene>
    <name evidence="4" type="primary">ORF6</name>
</gene>
<sequence length="1132" mass="126156">MTSKFSQGQPSEDNLGSSAPTGPCGYVYAYSKVGYPFREASLLGSAYPDARVVSLPLLHGLTVETDFALNVKAIYKKLDATTVAVKVTTYHREVLVFDNARLFQPLFQGPGLEKLCRESRELFGFSEFVEPQHQGAPWDHKKCPQLPSAEEIFLAVIVTEGFKERLYGGKLVPVPCQTQAVRIGESQAFKIPLFDEELFGTGNPKCPPRFYNPDISHYLHDSLYTGLAQALRIKDICAVIQAAEKQFVQEHYKVAKLVQAKDFPQGTTRGADGATLAVLDSLVTELGMSYGLSFIEGPQDGCETLHYDTWPIFENCTSPDDRVRALEVWNAEQALHISTQLFSANSVLYVTRLAKLHSKTPKVDINVYNSFYLQHGLGYLSEATVKENGIPAFKGVPATVLEGNAYTLQHLAYAASFSPHILAKMCYYLQFIPHHKNTNNPSYDVVHYVGTAATSPMCDLCRGECPTVCIHTLFYRLQDRFPPVLANAKRDPYVVTGTAGAYNDLEILGNFAAFREREEDGNQVEETPKYTYWQLCQNLMEKLASIGVSETGDSLRNLIVDIPSFIKVFKTIDSIVDVELLKFINCMVKNNYNFREHIKSIHHILQFTCNVYWQAPCTVFLNLYYRSLLTMVQDVCLTACMLYEQDNPAVGISPSEWLKMHFQTMWTNFKGACFDKGAITGSELKIVHQDMFCNFFDTDAAIGGMLAPARAQVRISRAMIMMPRTIKIKNRIIFSNSVGTEAIQAGFIKSAAPKDSYVVCGPYMKFLHSLHKILFPTTKTSALYMWHKISQTSKTPVVPGVPEDQLTELCNYVKSSSQAFDEANVLDIVPDTLTSYAKIKLNSNILRACGQTQFYATTLSCLTPAIQPASAEEYPHALGPIKISSPDDYRNRVAGKTVTIVQSTLKNPVSNTGRLRPILTVPLMVNKYTGSNGNANIFHCANLGYFFGRGVDRNLRPDSMPFKKGSVSSLMRKRHVIMTPTLDRLVKRQVGVNTGELEVEVIKRLILTVLENKENPNPARSVVLELVRHLGNRCEHLSEEDVIYYLGNYSILGEDIEALLRAVRQAGVPWTVEGAENALRDEPGEELEFVGSDDVCAPQCQQVEDFFPASGIPSLAAGKKRKITSLLSDLDL</sequence>
<dbReference type="EMBL" id="MH932584">
    <property type="protein sequence ID" value="QDQ69213.1"/>
    <property type="molecule type" value="Genomic_DNA"/>
</dbReference>